<keyword evidence="1" id="KW-0812">Transmembrane</keyword>
<organism evidence="2 3">
    <name type="scientific">Anaerotignum lactatifermentans</name>
    <dbReference type="NCBI Taxonomy" id="160404"/>
    <lineage>
        <taxon>Bacteria</taxon>
        <taxon>Bacillati</taxon>
        <taxon>Bacillota</taxon>
        <taxon>Clostridia</taxon>
        <taxon>Lachnospirales</taxon>
        <taxon>Anaerotignaceae</taxon>
        <taxon>Anaerotignum</taxon>
    </lineage>
</organism>
<dbReference type="EMBL" id="JACSNV010000008">
    <property type="protein sequence ID" value="MBM6877904.1"/>
    <property type="molecule type" value="Genomic_DNA"/>
</dbReference>
<evidence type="ECO:0000313" key="2">
    <source>
        <dbReference type="EMBL" id="MBM6877904.1"/>
    </source>
</evidence>
<gene>
    <name evidence="2" type="ORF">H9X83_06985</name>
</gene>
<accession>A0ABS2G8V6</accession>
<keyword evidence="1" id="KW-1133">Transmembrane helix</keyword>
<keyword evidence="3" id="KW-1185">Reference proteome</keyword>
<reference evidence="2 3" key="1">
    <citation type="journal article" date="2021" name="Sci. Rep.">
        <title>The distribution of antibiotic resistance genes in chicken gut microbiota commensals.</title>
        <authorList>
            <person name="Juricova H."/>
            <person name="Matiasovicova J."/>
            <person name="Kubasova T."/>
            <person name="Cejkova D."/>
            <person name="Rychlik I."/>
        </authorList>
    </citation>
    <scope>NUCLEOTIDE SEQUENCE [LARGE SCALE GENOMIC DNA]</scope>
    <source>
        <strain evidence="2 3">An431b</strain>
    </source>
</reference>
<keyword evidence="1" id="KW-0472">Membrane</keyword>
<comment type="caution">
    <text evidence="2">The sequence shown here is derived from an EMBL/GenBank/DDBJ whole genome shotgun (WGS) entry which is preliminary data.</text>
</comment>
<sequence>MNIYIVFALIIIMILSAACYWLLDELSVSKERVSFYRDTIKKEAAKKWEP</sequence>
<dbReference type="Proteomes" id="UP000729290">
    <property type="component" value="Unassembled WGS sequence"/>
</dbReference>
<evidence type="ECO:0000256" key="1">
    <source>
        <dbReference type="SAM" id="Phobius"/>
    </source>
</evidence>
<feature type="transmembrane region" description="Helical" evidence="1">
    <location>
        <begin position="6"/>
        <end position="23"/>
    </location>
</feature>
<proteinExistence type="predicted"/>
<dbReference type="RefSeq" id="WP_205132737.1">
    <property type="nucleotide sequence ID" value="NZ_JACSNT010000002.1"/>
</dbReference>
<evidence type="ECO:0000313" key="3">
    <source>
        <dbReference type="Proteomes" id="UP000729290"/>
    </source>
</evidence>
<protein>
    <submittedName>
        <fullName evidence="2">Uncharacterized protein</fullName>
    </submittedName>
</protein>
<name>A0ABS2G8V6_9FIRM</name>